<reference evidence="2 3" key="1">
    <citation type="submission" date="2018-06" db="EMBL/GenBank/DDBJ databases">
        <title>Genomic Encyclopedia of Type Strains, Phase IV (KMG-IV): sequencing the most valuable type-strain genomes for metagenomic binning, comparative biology and taxonomic classification.</title>
        <authorList>
            <person name="Goeker M."/>
        </authorList>
    </citation>
    <scope>NUCLEOTIDE SEQUENCE [LARGE SCALE GENOMIC DNA]</scope>
    <source>
        <strain evidence="2 3">DSM 25619</strain>
    </source>
</reference>
<keyword evidence="3" id="KW-1185">Reference proteome</keyword>
<sequence>MKVNDLRMNRRVLITGASATAFLAGSGLSFARKMPLPAKPVEVKLMDVGGALSLVQPALELYAERNPDKVSRIVFLKAPVTELAGKLKVQQKSNRVDIDLVLTGSDGLAAGLVEDTWMQILPEFNETFPDIETNYEPAALNLHKIQGAGYGVVVTYYPSGPLLEYAPERVAKAPESAEELLAWAKENPGRFLYARPTNSGPARTFMMGLPYILGDKDPTDPINGWEKTWNYLAELGDYIDYYPAGTGATMKEFGEGSRDIIVTTTGWDINPRAVGIVPETAKISTLKGFHWVSDAFFMCIPKGVKEDVLAVTLDIMAFLLTPEAQAFAYNEGSLYPGPAVKNVPLSMAPQHSQDIIKQFGRPEYDDLIANNPIELPLKPEKMVQAFRKWDELVGARKS</sequence>
<name>A0A366DZH0_9HYPH</name>
<evidence type="ECO:0000256" key="1">
    <source>
        <dbReference type="ARBA" id="ARBA00022764"/>
    </source>
</evidence>
<dbReference type="PANTHER" id="PTHR42779:SF1">
    <property type="entry name" value="PROTEIN YNJB"/>
    <property type="match status" value="1"/>
</dbReference>
<accession>A0A366DZH0</accession>
<dbReference type="Gene3D" id="3.40.190.10">
    <property type="entry name" value="Periplasmic binding protein-like II"/>
    <property type="match status" value="2"/>
</dbReference>
<organism evidence="2 3">
    <name type="scientific">Pseudochrobactrum asaccharolyticum</name>
    <dbReference type="NCBI Taxonomy" id="354351"/>
    <lineage>
        <taxon>Bacteria</taxon>
        <taxon>Pseudomonadati</taxon>
        <taxon>Pseudomonadota</taxon>
        <taxon>Alphaproteobacteria</taxon>
        <taxon>Hyphomicrobiales</taxon>
        <taxon>Brucellaceae</taxon>
        <taxon>Pseudochrobactrum</taxon>
    </lineage>
</organism>
<evidence type="ECO:0000313" key="2">
    <source>
        <dbReference type="EMBL" id="RBO95506.1"/>
    </source>
</evidence>
<comment type="caution">
    <text evidence="2">The sequence shown here is derived from an EMBL/GenBank/DDBJ whole genome shotgun (WGS) entry which is preliminary data.</text>
</comment>
<dbReference type="Pfam" id="PF13416">
    <property type="entry name" value="SBP_bac_8"/>
    <property type="match status" value="1"/>
</dbReference>
<dbReference type="SUPFAM" id="SSF53850">
    <property type="entry name" value="Periplasmic binding protein-like II"/>
    <property type="match status" value="1"/>
</dbReference>
<evidence type="ECO:0000313" key="3">
    <source>
        <dbReference type="Proteomes" id="UP000252893"/>
    </source>
</evidence>
<keyword evidence="1" id="KW-0574">Periplasm</keyword>
<dbReference type="Proteomes" id="UP000252893">
    <property type="component" value="Unassembled WGS sequence"/>
</dbReference>
<gene>
    <name evidence="2" type="ORF">DFR47_10369</name>
</gene>
<dbReference type="PANTHER" id="PTHR42779">
    <property type="entry name" value="PROTEIN YNJB"/>
    <property type="match status" value="1"/>
</dbReference>
<dbReference type="EMBL" id="QNRH01000003">
    <property type="protein sequence ID" value="RBO95506.1"/>
    <property type="molecule type" value="Genomic_DNA"/>
</dbReference>
<dbReference type="InterPro" id="IPR006059">
    <property type="entry name" value="SBP"/>
</dbReference>
<dbReference type="AlphaFoldDB" id="A0A366DZH0"/>
<proteinExistence type="predicted"/>
<protein>
    <submittedName>
        <fullName evidence="2">Putative spermidine/putrescine transport system substrate-binding protein</fullName>
    </submittedName>
</protein>